<organism evidence="2 3">
    <name type="scientific">Xanthomonas euroxanthea</name>
    <dbReference type="NCBI Taxonomy" id="2259622"/>
    <lineage>
        <taxon>Bacteria</taxon>
        <taxon>Pseudomonadati</taxon>
        <taxon>Pseudomonadota</taxon>
        <taxon>Gammaproteobacteria</taxon>
        <taxon>Lysobacterales</taxon>
        <taxon>Lysobacteraceae</taxon>
        <taxon>Xanthomonas</taxon>
    </lineage>
</organism>
<dbReference type="EMBL" id="UIHB01000002">
    <property type="protein sequence ID" value="SUZ28063.1"/>
    <property type="molecule type" value="Genomic_DNA"/>
</dbReference>
<evidence type="ECO:0000256" key="1">
    <source>
        <dbReference type="SAM" id="MobiDB-lite"/>
    </source>
</evidence>
<dbReference type="Proteomes" id="UP000254168">
    <property type="component" value="Unassembled WGS sequence"/>
</dbReference>
<feature type="compositionally biased region" description="Basic and acidic residues" evidence="1">
    <location>
        <begin position="123"/>
        <end position="135"/>
    </location>
</feature>
<reference evidence="2 3" key="1">
    <citation type="submission" date="2018-06" db="EMBL/GenBank/DDBJ databases">
        <authorList>
            <person name="Pothier F. J."/>
        </authorList>
    </citation>
    <scope>NUCLEOTIDE SEQUENCE [LARGE SCALE GENOMIC DNA]</scope>
    <source>
        <strain evidence="2 3">CPBF 424</strain>
    </source>
</reference>
<gene>
    <name evidence="2" type="ORF">CPBF424_18650</name>
</gene>
<proteinExistence type="predicted"/>
<evidence type="ECO:0000313" key="2">
    <source>
        <dbReference type="EMBL" id="SUZ28063.1"/>
    </source>
</evidence>
<dbReference type="RefSeq" id="WP_080764663.1">
    <property type="nucleotide sequence ID" value="NZ_LR994544.1"/>
</dbReference>
<accession>A0AA46HAA6</accession>
<comment type="caution">
    <text evidence="2">The sequence shown here is derived from an EMBL/GenBank/DDBJ whole genome shotgun (WGS) entry which is preliminary data.</text>
</comment>
<sequence length="284" mass="32449">MDKARDRRSDQDYTAQEVADLDVSARRALKPHLRCPYCEATAHFRSASRPSPGRRSKVAHFYALPHGDECDITRSYGDPWEDDDTDRTVAQWEQRNTKLIVLIPSLTPESEEAGTGEVEATDDESRSRAGGDRTRRSNTVSRGPQKLLEQLVEWPSFKTSSMTIRMPGQDRPEVAVHDAFVRFESAIMAQHTGRWLGFWGIVRPWNLWPAHDTYYCNFGAIRQSFRIALLRDRVSPILARYSLSSIDEMVGHYLLLFDYARESGSGRFIADINSVNHIGFLRKD</sequence>
<feature type="region of interest" description="Disordered" evidence="1">
    <location>
        <begin position="104"/>
        <end position="142"/>
    </location>
</feature>
<name>A0AA46HAA6_9XANT</name>
<dbReference type="AlphaFoldDB" id="A0AA46HAA6"/>
<evidence type="ECO:0000313" key="3">
    <source>
        <dbReference type="Proteomes" id="UP000254168"/>
    </source>
</evidence>
<keyword evidence="3" id="KW-1185">Reference proteome</keyword>
<protein>
    <submittedName>
        <fullName evidence="2">Uncharacterized protein</fullName>
    </submittedName>
</protein>
<feature type="compositionally biased region" description="Acidic residues" evidence="1">
    <location>
        <begin position="109"/>
        <end position="122"/>
    </location>
</feature>